<dbReference type="GO" id="GO:0005737">
    <property type="term" value="C:cytoplasm"/>
    <property type="evidence" value="ECO:0007669"/>
    <property type="project" value="UniProtKB-SubCell"/>
</dbReference>
<feature type="compositionally biased region" description="Low complexity" evidence="14">
    <location>
        <begin position="349"/>
        <end position="366"/>
    </location>
</feature>
<dbReference type="Gene3D" id="2.40.10.240">
    <property type="entry name" value="QueA-like"/>
    <property type="match status" value="1"/>
</dbReference>
<keyword evidence="6 13" id="KW-0949">S-adenosyl-L-methionine</keyword>
<comment type="subcellular location">
    <subcellularLocation>
        <location evidence="1 13">Cytoplasm</location>
    </subcellularLocation>
</comment>
<evidence type="ECO:0000313" key="16">
    <source>
        <dbReference type="Proteomes" id="UP000265903"/>
    </source>
</evidence>
<evidence type="ECO:0000256" key="7">
    <source>
        <dbReference type="ARBA" id="ARBA00022785"/>
    </source>
</evidence>
<keyword evidence="15" id="KW-0413">Isomerase</keyword>
<dbReference type="InterPro" id="IPR036100">
    <property type="entry name" value="QueA_sf"/>
</dbReference>
<dbReference type="RefSeq" id="WP_114335597.1">
    <property type="nucleotide sequence ID" value="NZ_QMDL01000004.1"/>
</dbReference>
<dbReference type="PANTHER" id="PTHR30307">
    <property type="entry name" value="S-ADENOSYLMETHIONINE:TRNA RIBOSYLTRANSFERASE-ISOMERASE"/>
    <property type="match status" value="1"/>
</dbReference>
<dbReference type="InterPro" id="IPR042118">
    <property type="entry name" value="QueA_dom1"/>
</dbReference>
<dbReference type="FunFam" id="3.40.1780.10:FF:000001">
    <property type="entry name" value="S-adenosylmethionine:tRNA ribosyltransferase-isomerase"/>
    <property type="match status" value="1"/>
</dbReference>
<keyword evidence="4 13" id="KW-0963">Cytoplasm</keyword>
<evidence type="ECO:0000256" key="1">
    <source>
        <dbReference type="ARBA" id="ARBA00004496"/>
    </source>
</evidence>
<evidence type="ECO:0000313" key="15">
    <source>
        <dbReference type="EMBL" id="RMJ02011.1"/>
    </source>
</evidence>
<evidence type="ECO:0000256" key="9">
    <source>
        <dbReference type="ARBA" id="ARBA00061210"/>
    </source>
</evidence>
<dbReference type="Proteomes" id="UP000265903">
    <property type="component" value="Unassembled WGS sequence"/>
</dbReference>
<dbReference type="EC" id="2.4.99.17" evidence="10 13"/>
<dbReference type="HAMAP" id="MF_00113">
    <property type="entry name" value="QueA"/>
    <property type="match status" value="1"/>
</dbReference>
<evidence type="ECO:0000256" key="12">
    <source>
        <dbReference type="ARBA" id="ARBA00076160"/>
    </source>
</evidence>
<dbReference type="PANTHER" id="PTHR30307:SF0">
    <property type="entry name" value="S-ADENOSYLMETHIONINE:TRNA RIBOSYLTRANSFERASE-ISOMERASE"/>
    <property type="match status" value="1"/>
</dbReference>
<evidence type="ECO:0000256" key="14">
    <source>
        <dbReference type="SAM" id="MobiDB-lite"/>
    </source>
</evidence>
<dbReference type="EMBL" id="QMDL01000004">
    <property type="protein sequence ID" value="RMJ02011.1"/>
    <property type="molecule type" value="Genomic_DNA"/>
</dbReference>
<organism evidence="15 16">
    <name type="scientific">Marinobacter litoralis</name>
    <dbReference type="NCBI Taxonomy" id="187981"/>
    <lineage>
        <taxon>Bacteria</taxon>
        <taxon>Pseudomonadati</taxon>
        <taxon>Pseudomonadota</taxon>
        <taxon>Gammaproteobacteria</taxon>
        <taxon>Pseudomonadales</taxon>
        <taxon>Marinobacteraceae</taxon>
        <taxon>Marinobacter</taxon>
    </lineage>
</organism>
<dbReference type="GO" id="GO:0051075">
    <property type="term" value="F:S-adenosylmethionine:tRNA ribosyltransferase-isomerase activity"/>
    <property type="evidence" value="ECO:0007669"/>
    <property type="project" value="UniProtKB-EC"/>
</dbReference>
<proteinExistence type="inferred from homology"/>
<dbReference type="UniPathway" id="UPA00392"/>
<evidence type="ECO:0000256" key="8">
    <source>
        <dbReference type="ARBA" id="ARBA00052751"/>
    </source>
</evidence>
<gene>
    <name evidence="13 15" type="primary">queA</name>
    <name evidence="15" type="ORF">DOQ08_02802</name>
</gene>
<protein>
    <recommendedName>
        <fullName evidence="11 13">S-adenosylmethionine:tRNA ribosyltransferase-isomerase</fullName>
        <ecNumber evidence="10 13">2.4.99.17</ecNumber>
    </recommendedName>
    <alternativeName>
        <fullName evidence="12 13">Queuosine biosynthesis protein QueA</fullName>
    </alternativeName>
</protein>
<evidence type="ECO:0000256" key="13">
    <source>
        <dbReference type="HAMAP-Rule" id="MF_00113"/>
    </source>
</evidence>
<dbReference type="InterPro" id="IPR042119">
    <property type="entry name" value="QueA_dom2"/>
</dbReference>
<keyword evidence="15" id="KW-0328">Glycosyltransferase</keyword>
<dbReference type="OrthoDB" id="9805933at2"/>
<evidence type="ECO:0000256" key="10">
    <source>
        <dbReference type="ARBA" id="ARBA00066503"/>
    </source>
</evidence>
<keyword evidence="16" id="KW-1185">Reference proteome</keyword>
<comment type="similarity">
    <text evidence="9 13">Belongs to the QueA family.</text>
</comment>
<dbReference type="SUPFAM" id="SSF111337">
    <property type="entry name" value="QueA-like"/>
    <property type="match status" value="1"/>
</dbReference>
<dbReference type="GO" id="GO:0008616">
    <property type="term" value="P:tRNA queuosine(34) biosynthetic process"/>
    <property type="evidence" value="ECO:0007669"/>
    <property type="project" value="UniProtKB-UniRule"/>
</dbReference>
<comment type="catalytic activity">
    <reaction evidence="8 13">
        <text>7-aminomethyl-7-carbaguanosine(34) in tRNA + S-adenosyl-L-methionine = epoxyqueuosine(34) in tRNA + adenine + L-methionine + 2 H(+)</text>
        <dbReference type="Rhea" id="RHEA:32155"/>
        <dbReference type="Rhea" id="RHEA-COMP:10342"/>
        <dbReference type="Rhea" id="RHEA-COMP:18582"/>
        <dbReference type="ChEBI" id="CHEBI:15378"/>
        <dbReference type="ChEBI" id="CHEBI:16708"/>
        <dbReference type="ChEBI" id="CHEBI:57844"/>
        <dbReference type="ChEBI" id="CHEBI:59789"/>
        <dbReference type="ChEBI" id="CHEBI:82833"/>
        <dbReference type="ChEBI" id="CHEBI:194443"/>
        <dbReference type="EC" id="2.4.99.17"/>
    </reaction>
</comment>
<evidence type="ECO:0000256" key="3">
    <source>
        <dbReference type="ARBA" id="ARBA00011245"/>
    </source>
</evidence>
<accession>A0A3M2R9U6</accession>
<comment type="function">
    <text evidence="13">Transfers and isomerizes the ribose moiety from AdoMet to the 7-aminomethyl group of 7-deazaguanine (preQ1-tRNA) to give epoxyqueuosine (oQ-tRNA).</text>
</comment>
<dbReference type="NCBIfam" id="NF001140">
    <property type="entry name" value="PRK00147.1"/>
    <property type="match status" value="1"/>
</dbReference>
<evidence type="ECO:0000256" key="11">
    <source>
        <dbReference type="ARBA" id="ARBA00069325"/>
    </source>
</evidence>
<dbReference type="AlphaFoldDB" id="A0A3M2R9U6"/>
<comment type="pathway">
    <text evidence="2 13">tRNA modification; tRNA-queuosine biosynthesis.</text>
</comment>
<evidence type="ECO:0000256" key="5">
    <source>
        <dbReference type="ARBA" id="ARBA00022679"/>
    </source>
</evidence>
<keyword evidence="7 13" id="KW-0671">Queuosine biosynthesis</keyword>
<feature type="region of interest" description="Disordered" evidence="14">
    <location>
        <begin position="344"/>
        <end position="366"/>
    </location>
</feature>
<dbReference type="InterPro" id="IPR003699">
    <property type="entry name" value="QueA"/>
</dbReference>
<evidence type="ECO:0000256" key="2">
    <source>
        <dbReference type="ARBA" id="ARBA00004691"/>
    </source>
</evidence>
<evidence type="ECO:0000256" key="4">
    <source>
        <dbReference type="ARBA" id="ARBA00022490"/>
    </source>
</evidence>
<evidence type="ECO:0000256" key="6">
    <source>
        <dbReference type="ARBA" id="ARBA00022691"/>
    </source>
</evidence>
<sequence>MNVSDFHFDLPDELIARYPLKQRSASRLLTLEGVSGHTQHLQFTNLPDLLEPGDLLVFNNTRVIPARLFGQKETGGRVEVLVERLVGEREILAHARASKALKQGQKVILEDGSSLTMIGREDALFRFVNEGDEPILDLLERIGHMPLPPYMERDDDLSDRERYQTVYAQEAGAVAAPTAGLHFDDALLETLKAKGVEFAYVTLHVGAGTFQPVRVDKIEEHVMHSEVAHVPEETVEAVRKTRARGGRVVAVGTTSVRSLESASQSGELGTFRGETDIFIFPGYRFNTIDAMVTNFHLPESTLIMLVSAFAGYDNIMAAYREAVEQQYRFFSYGDAMFLTAQEPSRGRLTSSDQADTASSDSSGENL</sequence>
<name>A0A3M2R9U6_9GAMM</name>
<dbReference type="Pfam" id="PF02547">
    <property type="entry name" value="Queuosine_synth"/>
    <property type="match status" value="1"/>
</dbReference>
<dbReference type="NCBIfam" id="TIGR00113">
    <property type="entry name" value="queA"/>
    <property type="match status" value="1"/>
</dbReference>
<keyword evidence="5 13" id="KW-0808">Transferase</keyword>
<comment type="subunit">
    <text evidence="3 13">Monomer.</text>
</comment>
<dbReference type="Gene3D" id="3.40.1780.10">
    <property type="entry name" value="QueA-like"/>
    <property type="match status" value="1"/>
</dbReference>
<comment type="caution">
    <text evidence="15">The sequence shown here is derived from an EMBL/GenBank/DDBJ whole genome shotgun (WGS) entry which is preliminary data.</text>
</comment>
<reference evidence="15 16" key="1">
    <citation type="submission" date="2018-08" db="EMBL/GenBank/DDBJ databases">
        <title>Whole Genome Sequence of the Moderate Halophilic Marine Bacterium Marinobacter litoralis Sw-45.</title>
        <authorList>
            <person name="Musa H."/>
        </authorList>
    </citation>
    <scope>NUCLEOTIDE SEQUENCE [LARGE SCALE GENOMIC DNA]</scope>
    <source>
        <strain evidence="15 16">Sw-45</strain>
    </source>
</reference>